<gene>
    <name evidence="3" type="ORF">OV079_06130</name>
</gene>
<feature type="compositionally biased region" description="Polar residues" evidence="1">
    <location>
        <begin position="40"/>
        <end position="61"/>
    </location>
</feature>
<dbReference type="AlphaFoldDB" id="A0A9X3IV90"/>
<sequence length="202" mass="21167">MPRIIHRSLLLTVALLVPGCLRPAEVIGATITATDGEGTLSATTDDGQGASTTTVQDSTTGLPSGAYGSACSLKGFPPILNATAISPQPDCDGGICLLIIDEKYQCELDVDCQDLDPAAKCDEGLCDVSADVLLDETRCTQTCETVEDCPEIPGCMTGLICSVFLVSDELCCQKVCGCKDSLYVPGVMSLEMLCNEEPDWCG</sequence>
<dbReference type="Proteomes" id="UP001150924">
    <property type="component" value="Unassembled WGS sequence"/>
</dbReference>
<feature type="signal peptide" evidence="2">
    <location>
        <begin position="1"/>
        <end position="23"/>
    </location>
</feature>
<keyword evidence="4" id="KW-1185">Reference proteome</keyword>
<name>A0A9X3IV90_9BACT</name>
<protein>
    <recommendedName>
        <fullName evidence="5">Lipoprotein</fullName>
    </recommendedName>
</protein>
<reference evidence="3" key="1">
    <citation type="submission" date="2022-11" db="EMBL/GenBank/DDBJ databases">
        <title>Minimal conservation of predation-associated metabolite biosynthetic gene clusters underscores biosynthetic potential of Myxococcota including descriptions for ten novel species: Archangium lansinium sp. nov., Myxococcus landrumus sp. nov., Nannocystis bai.</title>
        <authorList>
            <person name="Ahearne A."/>
            <person name="Stevens C."/>
            <person name="Phillips K."/>
        </authorList>
    </citation>
    <scope>NUCLEOTIDE SEQUENCE</scope>
    <source>
        <strain evidence="3">Na p29</strain>
    </source>
</reference>
<accession>A0A9X3IV90</accession>
<proteinExistence type="predicted"/>
<keyword evidence="2" id="KW-0732">Signal</keyword>
<evidence type="ECO:0000256" key="2">
    <source>
        <dbReference type="SAM" id="SignalP"/>
    </source>
</evidence>
<dbReference type="RefSeq" id="WP_267766791.1">
    <property type="nucleotide sequence ID" value="NZ_JAPNKE010000002.1"/>
</dbReference>
<evidence type="ECO:0000256" key="1">
    <source>
        <dbReference type="SAM" id="MobiDB-lite"/>
    </source>
</evidence>
<organism evidence="3 4">
    <name type="scientific">Nannocystis pusilla</name>
    <dbReference type="NCBI Taxonomy" id="889268"/>
    <lineage>
        <taxon>Bacteria</taxon>
        <taxon>Pseudomonadati</taxon>
        <taxon>Myxococcota</taxon>
        <taxon>Polyangia</taxon>
        <taxon>Nannocystales</taxon>
        <taxon>Nannocystaceae</taxon>
        <taxon>Nannocystis</taxon>
    </lineage>
</organism>
<evidence type="ECO:0000313" key="3">
    <source>
        <dbReference type="EMBL" id="MCY1005156.1"/>
    </source>
</evidence>
<evidence type="ECO:0008006" key="5">
    <source>
        <dbReference type="Google" id="ProtNLM"/>
    </source>
</evidence>
<feature type="region of interest" description="Disordered" evidence="1">
    <location>
        <begin position="38"/>
        <end position="61"/>
    </location>
</feature>
<feature type="chain" id="PRO_5040768615" description="Lipoprotein" evidence="2">
    <location>
        <begin position="24"/>
        <end position="202"/>
    </location>
</feature>
<comment type="caution">
    <text evidence="3">The sequence shown here is derived from an EMBL/GenBank/DDBJ whole genome shotgun (WGS) entry which is preliminary data.</text>
</comment>
<evidence type="ECO:0000313" key="4">
    <source>
        <dbReference type="Proteomes" id="UP001150924"/>
    </source>
</evidence>
<dbReference type="EMBL" id="JAPNKE010000002">
    <property type="protein sequence ID" value="MCY1005156.1"/>
    <property type="molecule type" value="Genomic_DNA"/>
</dbReference>